<protein>
    <recommendedName>
        <fullName evidence="3">Acid stress chaperone HdeA</fullName>
    </recommendedName>
</protein>
<accession>A0ABX2BNU1</accession>
<organism evidence="1 2">
    <name type="scientific">Paraburkholderia solitsugae</name>
    <dbReference type="NCBI Taxonomy" id="2675748"/>
    <lineage>
        <taxon>Bacteria</taxon>
        <taxon>Pseudomonadati</taxon>
        <taxon>Pseudomonadota</taxon>
        <taxon>Betaproteobacteria</taxon>
        <taxon>Burkholderiales</taxon>
        <taxon>Burkholderiaceae</taxon>
        <taxon>Paraburkholderia</taxon>
    </lineage>
</organism>
<dbReference type="EMBL" id="WOEY01000034">
    <property type="protein sequence ID" value="NPT41445.1"/>
    <property type="molecule type" value="Genomic_DNA"/>
</dbReference>
<dbReference type="RefSeq" id="WP_172310003.1">
    <property type="nucleotide sequence ID" value="NZ_WOEY01000034.1"/>
</dbReference>
<name>A0ABX2BNU1_9BURK</name>
<evidence type="ECO:0008006" key="3">
    <source>
        <dbReference type="Google" id="ProtNLM"/>
    </source>
</evidence>
<reference evidence="1 2" key="1">
    <citation type="submission" date="2019-11" db="EMBL/GenBank/DDBJ databases">
        <title>Metabolism of dissolved organic matter in forest soils.</title>
        <authorList>
            <person name="Cyle K.T."/>
            <person name="Wilhelm R.C."/>
            <person name="Martinez C.E."/>
        </authorList>
    </citation>
    <scope>NUCLEOTIDE SEQUENCE [LARGE SCALE GENOMIC DNA]</scope>
    <source>
        <strain evidence="1 2">1N</strain>
    </source>
</reference>
<keyword evidence="2" id="KW-1185">Reference proteome</keyword>
<proteinExistence type="predicted"/>
<gene>
    <name evidence="1" type="ORF">GNZ12_08955</name>
</gene>
<dbReference type="Proteomes" id="UP000652198">
    <property type="component" value="Unassembled WGS sequence"/>
</dbReference>
<sequence>MATRLRWLAIVAVVLFGTAAIAQYPILDMVAGKVVQKYQGSSCEQLWQERAQKNGQPKSEREQQAVQMLHNDPQMRAAFIDKVAAPIANKLFECGMIP</sequence>
<comment type="caution">
    <text evidence="1">The sequence shown here is derived from an EMBL/GenBank/DDBJ whole genome shotgun (WGS) entry which is preliminary data.</text>
</comment>
<evidence type="ECO:0000313" key="1">
    <source>
        <dbReference type="EMBL" id="NPT41445.1"/>
    </source>
</evidence>
<evidence type="ECO:0000313" key="2">
    <source>
        <dbReference type="Proteomes" id="UP000652198"/>
    </source>
</evidence>